<reference evidence="2" key="1">
    <citation type="journal article" date="2022" name="Mol. Ecol. Resour.">
        <title>The genomes of chicory, endive, great burdock and yacon provide insights into Asteraceae palaeo-polyploidization history and plant inulin production.</title>
        <authorList>
            <person name="Fan W."/>
            <person name="Wang S."/>
            <person name="Wang H."/>
            <person name="Wang A."/>
            <person name="Jiang F."/>
            <person name="Liu H."/>
            <person name="Zhao H."/>
            <person name="Xu D."/>
            <person name="Zhang Y."/>
        </authorList>
    </citation>
    <scope>NUCLEOTIDE SEQUENCE [LARGE SCALE GENOMIC DNA]</scope>
    <source>
        <strain evidence="2">cv. Yunnan</strain>
    </source>
</reference>
<dbReference type="Proteomes" id="UP001056120">
    <property type="component" value="Linkage Group LG14"/>
</dbReference>
<evidence type="ECO:0000313" key="2">
    <source>
        <dbReference type="Proteomes" id="UP001056120"/>
    </source>
</evidence>
<organism evidence="1 2">
    <name type="scientific">Smallanthus sonchifolius</name>
    <dbReference type="NCBI Taxonomy" id="185202"/>
    <lineage>
        <taxon>Eukaryota</taxon>
        <taxon>Viridiplantae</taxon>
        <taxon>Streptophyta</taxon>
        <taxon>Embryophyta</taxon>
        <taxon>Tracheophyta</taxon>
        <taxon>Spermatophyta</taxon>
        <taxon>Magnoliopsida</taxon>
        <taxon>eudicotyledons</taxon>
        <taxon>Gunneridae</taxon>
        <taxon>Pentapetalae</taxon>
        <taxon>asterids</taxon>
        <taxon>campanulids</taxon>
        <taxon>Asterales</taxon>
        <taxon>Asteraceae</taxon>
        <taxon>Asteroideae</taxon>
        <taxon>Heliantheae alliance</taxon>
        <taxon>Millerieae</taxon>
        <taxon>Smallanthus</taxon>
    </lineage>
</organism>
<accession>A0ACB9GJW8</accession>
<evidence type="ECO:0000313" key="1">
    <source>
        <dbReference type="EMBL" id="KAI3783463.1"/>
    </source>
</evidence>
<reference evidence="1 2" key="2">
    <citation type="journal article" date="2022" name="Mol. Ecol. Resour.">
        <title>The genomes of chicory, endive, great burdock and yacon provide insights into Asteraceae paleo-polyploidization history and plant inulin production.</title>
        <authorList>
            <person name="Fan W."/>
            <person name="Wang S."/>
            <person name="Wang H."/>
            <person name="Wang A."/>
            <person name="Jiang F."/>
            <person name="Liu H."/>
            <person name="Zhao H."/>
            <person name="Xu D."/>
            <person name="Zhang Y."/>
        </authorList>
    </citation>
    <scope>NUCLEOTIDE SEQUENCE [LARGE SCALE GENOMIC DNA]</scope>
    <source>
        <strain evidence="2">cv. Yunnan</strain>
        <tissue evidence="1">Leaves</tissue>
    </source>
</reference>
<keyword evidence="2" id="KW-1185">Reference proteome</keyword>
<gene>
    <name evidence="1" type="ORF">L1987_42546</name>
</gene>
<comment type="caution">
    <text evidence="1">The sequence shown here is derived from an EMBL/GenBank/DDBJ whole genome shotgun (WGS) entry which is preliminary data.</text>
</comment>
<dbReference type="EMBL" id="CM042031">
    <property type="protein sequence ID" value="KAI3783463.1"/>
    <property type="molecule type" value="Genomic_DNA"/>
</dbReference>
<proteinExistence type="predicted"/>
<name>A0ACB9GJW8_9ASTR</name>
<sequence>MKQKQQGCRWKAKQYVIEDGYLYKKSYLSPLLRCIGPDQSNYLIREVHEGICGTHSGPRSVVTKLMNLGYYWPTMHKDTSEEIHKCEGCQLHAPIKASTKHDLVTVTSAWPFYKWGMDIVGPFPEARGRIKFLLVAVDYFTKWPEVKPLASITGKQVERMNWSIVSGIKTRHGKEWLEELPSVLRAIRTTEKTSHGRTPYSLVFDSEAVIPAEIGVATRRISNQDKHQYNAEIMQNLDLPEEA</sequence>
<protein>
    <submittedName>
        <fullName evidence="1">Uncharacterized protein</fullName>
    </submittedName>
</protein>